<accession>A0AAV4MBY7</accession>
<feature type="region of interest" description="Disordered" evidence="1">
    <location>
        <begin position="1"/>
        <end position="30"/>
    </location>
</feature>
<organism evidence="2 3">
    <name type="scientific">Caerostris extrusa</name>
    <name type="common">Bark spider</name>
    <name type="synonym">Caerostris bankana</name>
    <dbReference type="NCBI Taxonomy" id="172846"/>
    <lineage>
        <taxon>Eukaryota</taxon>
        <taxon>Metazoa</taxon>
        <taxon>Ecdysozoa</taxon>
        <taxon>Arthropoda</taxon>
        <taxon>Chelicerata</taxon>
        <taxon>Arachnida</taxon>
        <taxon>Araneae</taxon>
        <taxon>Araneomorphae</taxon>
        <taxon>Entelegynae</taxon>
        <taxon>Araneoidea</taxon>
        <taxon>Araneidae</taxon>
        <taxon>Caerostris</taxon>
    </lineage>
</organism>
<dbReference type="EMBL" id="BPLR01002043">
    <property type="protein sequence ID" value="GIX69345.1"/>
    <property type="molecule type" value="Genomic_DNA"/>
</dbReference>
<keyword evidence="3" id="KW-1185">Reference proteome</keyword>
<evidence type="ECO:0000313" key="3">
    <source>
        <dbReference type="Proteomes" id="UP001054945"/>
    </source>
</evidence>
<reference evidence="2 3" key="1">
    <citation type="submission" date="2021-06" db="EMBL/GenBank/DDBJ databases">
        <title>Caerostris extrusa draft genome.</title>
        <authorList>
            <person name="Kono N."/>
            <person name="Arakawa K."/>
        </authorList>
    </citation>
    <scope>NUCLEOTIDE SEQUENCE [LARGE SCALE GENOMIC DNA]</scope>
</reference>
<proteinExistence type="predicted"/>
<dbReference type="Proteomes" id="UP001054945">
    <property type="component" value="Unassembled WGS sequence"/>
</dbReference>
<protein>
    <recommendedName>
        <fullName evidence="4">Histone H2A/H2B/H3 domain-containing protein</fullName>
    </recommendedName>
</protein>
<sequence>MAPRFSRRRPFMNRRYGHNNRNRRSGISRKKKRLNRQIGIFMKAVKENLKGGFAVTDLSISLLATFFNAIFQEVMKQAVVAARDHNQRQVISSNINGAIDFLHLNCTSGL</sequence>
<name>A0AAV4MBY7_CAEEX</name>
<gene>
    <name evidence="2" type="ORF">CEXT_123921</name>
</gene>
<evidence type="ECO:0008006" key="4">
    <source>
        <dbReference type="Google" id="ProtNLM"/>
    </source>
</evidence>
<evidence type="ECO:0000256" key="1">
    <source>
        <dbReference type="SAM" id="MobiDB-lite"/>
    </source>
</evidence>
<comment type="caution">
    <text evidence="2">The sequence shown here is derived from an EMBL/GenBank/DDBJ whole genome shotgun (WGS) entry which is preliminary data.</text>
</comment>
<dbReference type="AlphaFoldDB" id="A0AAV4MBY7"/>
<evidence type="ECO:0000313" key="2">
    <source>
        <dbReference type="EMBL" id="GIX69345.1"/>
    </source>
</evidence>